<dbReference type="Proteomes" id="UP000279259">
    <property type="component" value="Unassembled WGS sequence"/>
</dbReference>
<comment type="caution">
    <text evidence="1">The sequence shown here is derived from an EMBL/GenBank/DDBJ whole genome shotgun (WGS) entry which is preliminary data.</text>
</comment>
<proteinExistence type="predicted"/>
<protein>
    <submittedName>
        <fullName evidence="1">Uncharacterized protein</fullName>
    </submittedName>
</protein>
<evidence type="ECO:0000313" key="1">
    <source>
        <dbReference type="EMBL" id="RSH93702.1"/>
    </source>
</evidence>
<accession>A0A427YRK3</accession>
<evidence type="ECO:0000313" key="2">
    <source>
        <dbReference type="Proteomes" id="UP000279259"/>
    </source>
</evidence>
<keyword evidence="2" id="KW-1185">Reference proteome</keyword>
<dbReference type="OrthoDB" id="10492678at2759"/>
<reference evidence="1 2" key="1">
    <citation type="submission" date="2018-11" db="EMBL/GenBank/DDBJ databases">
        <title>Genome sequence of Saitozyma podzolica DSM 27192.</title>
        <authorList>
            <person name="Aliyu H."/>
            <person name="Gorte O."/>
            <person name="Ochsenreither K."/>
        </authorList>
    </citation>
    <scope>NUCLEOTIDE SEQUENCE [LARGE SCALE GENOMIC DNA]</scope>
    <source>
        <strain evidence="1 2">DSM 27192</strain>
    </source>
</reference>
<organism evidence="1 2">
    <name type="scientific">Saitozyma podzolica</name>
    <dbReference type="NCBI Taxonomy" id="1890683"/>
    <lineage>
        <taxon>Eukaryota</taxon>
        <taxon>Fungi</taxon>
        <taxon>Dikarya</taxon>
        <taxon>Basidiomycota</taxon>
        <taxon>Agaricomycotina</taxon>
        <taxon>Tremellomycetes</taxon>
        <taxon>Tremellales</taxon>
        <taxon>Trimorphomycetaceae</taxon>
        <taxon>Saitozyma</taxon>
    </lineage>
</organism>
<dbReference type="AlphaFoldDB" id="A0A427YRK3"/>
<name>A0A427YRK3_9TREE</name>
<dbReference type="EMBL" id="RSCD01000003">
    <property type="protein sequence ID" value="RSH93702.1"/>
    <property type="molecule type" value="Genomic_DNA"/>
</dbReference>
<sequence>MGSSETFPAQLHLRSTVSGALPESCPALNGAHVFVVTNDYNLVHSFTGASDFQDQLYHPNKRLEMTEFDVLDRPVSLGSSNGQPIQDFAIRRGETGTNGNTWKLSLTGEKWDPTGRRYLGDTEYRGSLFLSVPGYDPESGTVRSEDAAARTPALADAEQPIGPVRRRQRITPVIDRLASIVTQ</sequence>
<gene>
    <name evidence="1" type="ORF">EHS25_006349</name>
</gene>